<dbReference type="Proteomes" id="UP001151760">
    <property type="component" value="Unassembled WGS sequence"/>
</dbReference>
<proteinExistence type="predicted"/>
<evidence type="ECO:0000256" key="1">
    <source>
        <dbReference type="SAM" id="MobiDB-lite"/>
    </source>
</evidence>
<name>A0ABQ4XBM3_9ASTR</name>
<feature type="region of interest" description="Disordered" evidence="1">
    <location>
        <begin position="139"/>
        <end position="167"/>
    </location>
</feature>
<dbReference type="EMBL" id="BQNB010009376">
    <property type="protein sequence ID" value="GJS62674.1"/>
    <property type="molecule type" value="Genomic_DNA"/>
</dbReference>
<protein>
    <recommendedName>
        <fullName evidence="4">Xylulose kinase-1</fullName>
    </recommendedName>
</protein>
<keyword evidence="3" id="KW-1185">Reference proteome</keyword>
<accession>A0ABQ4XBM3</accession>
<comment type="caution">
    <text evidence="2">The sequence shown here is derived from an EMBL/GenBank/DDBJ whole genome shotgun (WGS) entry which is preliminary data.</text>
</comment>
<evidence type="ECO:0000313" key="2">
    <source>
        <dbReference type="EMBL" id="GJS62674.1"/>
    </source>
</evidence>
<evidence type="ECO:0000313" key="3">
    <source>
        <dbReference type="Proteomes" id="UP001151760"/>
    </source>
</evidence>
<feature type="compositionally biased region" description="Polar residues" evidence="1">
    <location>
        <begin position="145"/>
        <end position="162"/>
    </location>
</feature>
<organism evidence="2 3">
    <name type="scientific">Tanacetum coccineum</name>
    <dbReference type="NCBI Taxonomy" id="301880"/>
    <lineage>
        <taxon>Eukaryota</taxon>
        <taxon>Viridiplantae</taxon>
        <taxon>Streptophyta</taxon>
        <taxon>Embryophyta</taxon>
        <taxon>Tracheophyta</taxon>
        <taxon>Spermatophyta</taxon>
        <taxon>Magnoliopsida</taxon>
        <taxon>eudicotyledons</taxon>
        <taxon>Gunneridae</taxon>
        <taxon>Pentapetalae</taxon>
        <taxon>asterids</taxon>
        <taxon>campanulids</taxon>
        <taxon>Asterales</taxon>
        <taxon>Asteraceae</taxon>
        <taxon>Asteroideae</taxon>
        <taxon>Anthemideae</taxon>
        <taxon>Anthemidinae</taxon>
        <taxon>Tanacetum</taxon>
    </lineage>
</organism>
<evidence type="ECO:0008006" key="4">
    <source>
        <dbReference type="Google" id="ProtNLM"/>
    </source>
</evidence>
<reference evidence="2" key="1">
    <citation type="journal article" date="2022" name="Int. J. Mol. Sci.">
        <title>Draft Genome of Tanacetum Coccineum: Genomic Comparison of Closely Related Tanacetum-Family Plants.</title>
        <authorList>
            <person name="Yamashiro T."/>
            <person name="Shiraishi A."/>
            <person name="Nakayama K."/>
            <person name="Satake H."/>
        </authorList>
    </citation>
    <scope>NUCLEOTIDE SEQUENCE</scope>
</reference>
<sequence>MAGLNFADSHNMVAYLEKSTENADFAEIVDFLNANPIRYALIVSPTIYVSCIEQFWSTAKIKTVNNETQIHAKVEGKTIVISKSSVRRDLQFDDEDEVNVVYDTPSHTKKIFANMRRQGKDFSRTITPLFSSMPAQQAYIGEGSGQPTDPQYTYTSAQLSNEEPNEAVTKERDDIMERVATTASSLEAEQDSGSGPRVNTLRIGEDRLKFKELMDLCTKLSDKVLDLETTKTTQAKKIASLKKRVKKLERKRKSKTPGMNLFKIGTSSRRSLGEEDVSKQGRNLKQEKQSLIFEQSNFNDEGFDANMDELFKDVEGDAKQVISAATDEVSTSDAVNTAGTKVNTASAPVTTVGVSVSTVEPITTANVNITTAEPTTPPTITTTIFEDEDLTIAQTLVKMRSEKSKVRGVIMQEPSETATRPTVPP</sequence>
<reference evidence="2" key="2">
    <citation type="submission" date="2022-01" db="EMBL/GenBank/DDBJ databases">
        <authorList>
            <person name="Yamashiro T."/>
            <person name="Shiraishi A."/>
            <person name="Satake H."/>
            <person name="Nakayama K."/>
        </authorList>
    </citation>
    <scope>NUCLEOTIDE SEQUENCE</scope>
</reference>
<gene>
    <name evidence="2" type="ORF">Tco_0657458</name>
</gene>